<proteinExistence type="predicted"/>
<organism evidence="2">
    <name type="scientific">Aegilops tauschii</name>
    <name type="common">Tausch's goatgrass</name>
    <name type="synonym">Aegilops squarrosa</name>
    <dbReference type="NCBI Taxonomy" id="37682"/>
    <lineage>
        <taxon>Eukaryota</taxon>
        <taxon>Viridiplantae</taxon>
        <taxon>Streptophyta</taxon>
        <taxon>Embryophyta</taxon>
        <taxon>Tracheophyta</taxon>
        <taxon>Spermatophyta</taxon>
        <taxon>Magnoliopsida</taxon>
        <taxon>Liliopsida</taxon>
        <taxon>Poales</taxon>
        <taxon>Poaceae</taxon>
        <taxon>BOP clade</taxon>
        <taxon>Pooideae</taxon>
        <taxon>Triticodae</taxon>
        <taxon>Triticeae</taxon>
        <taxon>Triticinae</taxon>
        <taxon>Aegilops</taxon>
    </lineage>
</organism>
<feature type="region of interest" description="Disordered" evidence="1">
    <location>
        <begin position="528"/>
        <end position="559"/>
    </location>
</feature>
<dbReference type="Pfam" id="PF07762">
    <property type="entry name" value="DUF1618"/>
    <property type="match status" value="1"/>
</dbReference>
<sequence>MERSFTAASFQPPVVDPAGANPSRYPSWVLLDSIAYLADRDNATTVKGRASTGHEFKVSFCLADPPAVSYFCVHFPGISIQEVCTTEPRVVSSADDLVLLCFAFKTNPPSTDEDSQHLEYFVYKAAPGGKHTIRPVPCSPAYKHSWHAAIVPREGDNFLVADLSPNGEDLGHYNLHIFSSETNEWSTKHLQLQAPISDVLPRDLPSQIDKVITLGESMVGWVDLWRGIVVCDVLEKDPILCFLPLPKADFDLHRESRARQVRDVIGFPNGFINFVEIEHCVRWLTVVRKSTSTDIIYDAELLNHDDMDVTDDQPYYEPAGWKIRTMLRSIFWNYWHKSHIVHVDEVSAFPPAPSKLHHHLWNGKDNKWTLGNLKTTSFPTFSVYSGNVVYLVSKVESQEEDTLLVGVDIGKKKLEVIDQYCCGRSISFDPIPLLCVAIVKKWEVTEPYCGGRSTSFDPISCAFSEYLNTTPSPRHGHVMRKLQQSLLRTESIMIIYTVLLCEASSHKPLLVFINRTIGTELRFEDPFAANNPEVPQTQPPQQHAKLAQREQYDEMQAPP</sequence>
<dbReference type="EnsemblPlants" id="EMT33473">
    <property type="protein sequence ID" value="EMT33473"/>
    <property type="gene ID" value="F775_03261"/>
</dbReference>
<dbReference type="PANTHER" id="PTHR33074:SF90">
    <property type="entry name" value="DUF1618 DOMAIN-CONTAINING PROTEIN"/>
    <property type="match status" value="1"/>
</dbReference>
<evidence type="ECO:0000256" key="1">
    <source>
        <dbReference type="SAM" id="MobiDB-lite"/>
    </source>
</evidence>
<name>N1R4E3_AEGTA</name>
<evidence type="ECO:0000313" key="2">
    <source>
        <dbReference type="EnsemblPlants" id="EMT33473"/>
    </source>
</evidence>
<dbReference type="AlphaFoldDB" id="N1R4E3"/>
<dbReference type="PANTHER" id="PTHR33074">
    <property type="entry name" value="EXPRESSED PROTEIN-RELATED"/>
    <property type="match status" value="1"/>
</dbReference>
<protein>
    <submittedName>
        <fullName evidence="2">Uncharacterized protein</fullName>
    </submittedName>
</protein>
<dbReference type="InterPro" id="IPR011676">
    <property type="entry name" value="DUF1618"/>
</dbReference>
<reference evidence="2" key="1">
    <citation type="submission" date="2015-06" db="UniProtKB">
        <authorList>
            <consortium name="EnsemblPlants"/>
        </authorList>
    </citation>
    <scope>IDENTIFICATION</scope>
</reference>
<dbReference type="ExpressionAtlas" id="N1R4E3">
    <property type="expression patterns" value="baseline"/>
</dbReference>
<accession>N1R4E3</accession>